<comment type="caution">
    <text evidence="3">The sequence shown here is derived from an EMBL/GenBank/DDBJ whole genome shotgun (WGS) entry which is preliminary data.</text>
</comment>
<sequence>MTWTDALPRTTVDAPAPRVPRAASALLAAAAITVGPAGRALLPPPVGDPLADALAAVTVVGLLALAFPRTPLAVAASVAFAACAAVETLHLTPVADALLDRFLLARLVLGTPFGVVDLAWNAIGACLGAAVLAAVTHRSAQPSGSASARRGRRVASVVAPLTVLALLTAGGVLLVGVVDDEADELSAQVATAQRELDTSADKVTDDAVRERLGKALGQGESVLEATPVLQRLPGDAPAAVTDLEQAVAVVRESRREYATDQATAAREELAPARRRAETVLDAADELAASGQDAGEASRAAVRDALGAADDTVTLADPDRLAAMPLSDLEQVAPALMARHDAVGEATADLMSAQDAVVCPFPDQVWFPEGGRIAADRLAPIPWAPEHSIRADLLDGLVALDEAYLAAFGEHLTVNSAYRSMEDQTAVYTPANPNPLAAPPGCSNHGLGTAVDLSVGPEGFDGARFAWLTEHAEEYGWTHPDWAGPTGRLPEPWHWESVETPDAY</sequence>
<feature type="domain" description="D-alanyl-D-alanine carboxypeptidase-like core" evidence="2">
    <location>
        <begin position="388"/>
        <end position="495"/>
    </location>
</feature>
<dbReference type="Pfam" id="PF02557">
    <property type="entry name" value="VanY"/>
    <property type="match status" value="1"/>
</dbReference>
<keyword evidence="1" id="KW-0812">Transmembrane</keyword>
<keyword evidence="4" id="KW-1185">Reference proteome</keyword>
<dbReference type="Pfam" id="PF10990">
    <property type="entry name" value="DUF2809"/>
    <property type="match status" value="1"/>
</dbReference>
<dbReference type="GO" id="GO:0008233">
    <property type="term" value="F:peptidase activity"/>
    <property type="evidence" value="ECO:0007669"/>
    <property type="project" value="InterPro"/>
</dbReference>
<evidence type="ECO:0000256" key="1">
    <source>
        <dbReference type="SAM" id="Phobius"/>
    </source>
</evidence>
<dbReference type="InterPro" id="IPR021257">
    <property type="entry name" value="DUF2809"/>
</dbReference>
<feature type="transmembrane region" description="Helical" evidence="1">
    <location>
        <begin position="118"/>
        <end position="136"/>
    </location>
</feature>
<dbReference type="GO" id="GO:0006508">
    <property type="term" value="P:proteolysis"/>
    <property type="evidence" value="ECO:0007669"/>
    <property type="project" value="InterPro"/>
</dbReference>
<reference evidence="3 4" key="1">
    <citation type="submission" date="2020-05" db="EMBL/GenBank/DDBJ databases">
        <title>Genome sequence of Isoptericola sp. JC619 isolated from Chilika lagoon, India.</title>
        <authorList>
            <person name="Kumar D."/>
            <person name="Appam K."/>
            <person name="Gandham S."/>
            <person name="Uppada J."/>
            <person name="Sasikala C."/>
            <person name="Venkata Ramana C."/>
        </authorList>
    </citation>
    <scope>NUCLEOTIDE SEQUENCE [LARGE SCALE GENOMIC DNA]</scope>
    <source>
        <strain evidence="3 4">JC619</strain>
    </source>
</reference>
<accession>A0A849JSU6</accession>
<dbReference type="EMBL" id="JABFAJ010000003">
    <property type="protein sequence ID" value="NNU26372.1"/>
    <property type="molecule type" value="Genomic_DNA"/>
</dbReference>
<dbReference type="PANTHER" id="PTHR34385:SF1">
    <property type="entry name" value="PEPTIDOGLYCAN L-ALANYL-D-GLUTAMATE ENDOPEPTIDASE CWLK"/>
    <property type="match status" value="1"/>
</dbReference>
<keyword evidence="1" id="KW-1133">Transmembrane helix</keyword>
<dbReference type="CDD" id="cd14814">
    <property type="entry name" value="Peptidase_M15"/>
    <property type="match status" value="1"/>
</dbReference>
<keyword evidence="1" id="KW-0472">Membrane</keyword>
<evidence type="ECO:0000313" key="4">
    <source>
        <dbReference type="Proteomes" id="UP000557204"/>
    </source>
</evidence>
<dbReference type="SUPFAM" id="SSF55166">
    <property type="entry name" value="Hedgehog/DD-peptidase"/>
    <property type="match status" value="1"/>
</dbReference>
<protein>
    <submittedName>
        <fullName evidence="3">DUF2809 domain-containing protein</fullName>
    </submittedName>
</protein>
<dbReference type="AlphaFoldDB" id="A0A849JSU6"/>
<evidence type="ECO:0000313" key="3">
    <source>
        <dbReference type="EMBL" id="NNU26372.1"/>
    </source>
</evidence>
<gene>
    <name evidence="3" type="ORF">HLI28_02275</name>
</gene>
<dbReference type="PANTHER" id="PTHR34385">
    <property type="entry name" value="D-ALANYL-D-ALANINE CARBOXYPEPTIDASE"/>
    <property type="match status" value="1"/>
</dbReference>
<feature type="transmembrane region" description="Helical" evidence="1">
    <location>
        <begin position="50"/>
        <end position="67"/>
    </location>
</feature>
<proteinExistence type="predicted"/>
<organism evidence="3 4">
    <name type="scientific">Isoptericola sediminis</name>
    <dbReference type="NCBI Taxonomy" id="2733572"/>
    <lineage>
        <taxon>Bacteria</taxon>
        <taxon>Bacillati</taxon>
        <taxon>Actinomycetota</taxon>
        <taxon>Actinomycetes</taxon>
        <taxon>Micrococcales</taxon>
        <taxon>Promicromonosporaceae</taxon>
        <taxon>Isoptericola</taxon>
    </lineage>
</organism>
<feature type="transmembrane region" description="Helical" evidence="1">
    <location>
        <begin position="157"/>
        <end position="178"/>
    </location>
</feature>
<evidence type="ECO:0000259" key="2">
    <source>
        <dbReference type="Pfam" id="PF02557"/>
    </source>
</evidence>
<name>A0A849JSU6_9MICO</name>
<dbReference type="InterPro" id="IPR003709">
    <property type="entry name" value="VanY-like_core_dom"/>
</dbReference>
<dbReference type="InterPro" id="IPR052179">
    <property type="entry name" value="DD-CPase-like"/>
</dbReference>
<dbReference type="RefSeq" id="WP_171245858.1">
    <property type="nucleotide sequence ID" value="NZ_JABFAJ010000003.1"/>
</dbReference>
<dbReference type="InterPro" id="IPR009045">
    <property type="entry name" value="Zn_M74/Hedgehog-like"/>
</dbReference>
<dbReference type="Proteomes" id="UP000557204">
    <property type="component" value="Unassembled WGS sequence"/>
</dbReference>
<dbReference type="Gene3D" id="3.30.1380.10">
    <property type="match status" value="1"/>
</dbReference>
<feature type="transmembrane region" description="Helical" evidence="1">
    <location>
        <begin position="74"/>
        <end position="98"/>
    </location>
</feature>